<evidence type="ECO:0000256" key="2">
    <source>
        <dbReference type="ARBA" id="ARBA00009808"/>
    </source>
</evidence>
<dbReference type="GO" id="GO:0050291">
    <property type="term" value="F:sphingosine N-acyltransferase activity"/>
    <property type="evidence" value="ECO:0007669"/>
    <property type="project" value="InterPro"/>
</dbReference>
<evidence type="ECO:0000256" key="1">
    <source>
        <dbReference type="ARBA" id="ARBA00004141"/>
    </source>
</evidence>
<dbReference type="OrthoDB" id="537032at2759"/>
<gene>
    <name evidence="9" type="primary">FUM18_0</name>
    <name evidence="9" type="ORF">LSUE1_G009845</name>
</gene>
<feature type="transmembrane region" description="Helical" evidence="7">
    <location>
        <begin position="32"/>
        <end position="54"/>
    </location>
</feature>
<reference evidence="9 10" key="1">
    <citation type="submission" date="2018-05" db="EMBL/GenBank/DDBJ databases">
        <title>Genome sequencing and assembly of the regulated plant pathogen Lachnellula willkommii and related sister species for the development of diagnostic species identification markers.</title>
        <authorList>
            <person name="Giroux E."/>
            <person name="Bilodeau G."/>
        </authorList>
    </citation>
    <scope>NUCLEOTIDE SEQUENCE [LARGE SCALE GENOMIC DNA]</scope>
    <source>
        <strain evidence="9 10">CBS 268.59</strain>
    </source>
</reference>
<keyword evidence="5 6" id="KW-0472">Membrane</keyword>
<proteinExistence type="inferred from homology"/>
<dbReference type="GO" id="GO:0016020">
    <property type="term" value="C:membrane"/>
    <property type="evidence" value="ECO:0007669"/>
    <property type="project" value="UniProtKB-SubCell"/>
</dbReference>
<feature type="transmembrane region" description="Helical" evidence="7">
    <location>
        <begin position="113"/>
        <end position="135"/>
    </location>
</feature>
<evidence type="ECO:0000313" key="10">
    <source>
        <dbReference type="Proteomes" id="UP000469558"/>
    </source>
</evidence>
<keyword evidence="3 6" id="KW-0812">Transmembrane</keyword>
<keyword evidence="10" id="KW-1185">Reference proteome</keyword>
<evidence type="ECO:0000256" key="7">
    <source>
        <dbReference type="SAM" id="Phobius"/>
    </source>
</evidence>
<feature type="transmembrane region" description="Helical" evidence="7">
    <location>
        <begin position="147"/>
        <end position="164"/>
    </location>
</feature>
<feature type="transmembrane region" description="Helical" evidence="7">
    <location>
        <begin position="276"/>
        <end position="299"/>
    </location>
</feature>
<dbReference type="Proteomes" id="UP000469558">
    <property type="component" value="Unassembled WGS sequence"/>
</dbReference>
<dbReference type="InterPro" id="IPR006634">
    <property type="entry name" value="TLC-dom"/>
</dbReference>
<evidence type="ECO:0000256" key="5">
    <source>
        <dbReference type="ARBA" id="ARBA00023136"/>
    </source>
</evidence>
<comment type="subcellular location">
    <subcellularLocation>
        <location evidence="1">Membrane</location>
        <topology evidence="1">Multi-pass membrane protein</topology>
    </subcellularLocation>
</comment>
<sequence length="384" mass="44097">MSKARPFTSKFFTLSYYNTNTGNYAAGFDDSYFVIFCIVLFTGLRAGLMDYILAPLAKHWGISKKKDITRFSEQGWMLIYYNVLCPLGMHLYYNSPYFLNMAELWTNWPQRELSGLMKAYILAQWSYCIQEVFVINIEDRRKDHWQMLTHHFVTIFLITASYSYHQTRVGSLILMQMDFIDLVLPLAKCLKYLGYTTICDIVFGVFIVSWLLTRHVFYMMTCWSVYSDLPRTITPACYSGTADNLQGPFPAPQHGWSHLLSPFRQPAGTVCWNDNIMSGFLACLLFLQAIMILWSVFIIRVAMRVLSGGSAEDVRSDVEDEEEEELLPFEEEVGVEDIDLKAWERRMSVKRGGVANSTTSGISIPGHSDAKDLLNRIGCEKQID</sequence>
<protein>
    <submittedName>
        <fullName evidence="9">Sphingosine N-acyltransferase-like protein FUM18</fullName>
    </submittedName>
</protein>
<comment type="caution">
    <text evidence="9">The sequence shown here is derived from an EMBL/GenBank/DDBJ whole genome shotgun (WGS) entry which is preliminary data.</text>
</comment>
<organism evidence="9 10">
    <name type="scientific">Lachnellula suecica</name>
    <dbReference type="NCBI Taxonomy" id="602035"/>
    <lineage>
        <taxon>Eukaryota</taxon>
        <taxon>Fungi</taxon>
        <taxon>Dikarya</taxon>
        <taxon>Ascomycota</taxon>
        <taxon>Pezizomycotina</taxon>
        <taxon>Leotiomycetes</taxon>
        <taxon>Helotiales</taxon>
        <taxon>Lachnaceae</taxon>
        <taxon>Lachnellula</taxon>
    </lineage>
</organism>
<dbReference type="EMBL" id="QGMK01002029">
    <property type="protein sequence ID" value="TVY62264.1"/>
    <property type="molecule type" value="Genomic_DNA"/>
</dbReference>
<accession>A0A8T9BU48</accession>
<evidence type="ECO:0000256" key="4">
    <source>
        <dbReference type="ARBA" id="ARBA00022989"/>
    </source>
</evidence>
<feature type="transmembrane region" description="Helical" evidence="7">
    <location>
        <begin position="75"/>
        <end position="93"/>
    </location>
</feature>
<dbReference type="InterPro" id="IPR016439">
    <property type="entry name" value="Lag1/Lac1-like"/>
</dbReference>
<keyword evidence="4 7" id="KW-1133">Transmembrane helix</keyword>
<dbReference type="Pfam" id="PF03798">
    <property type="entry name" value="TRAM_LAG1_CLN8"/>
    <property type="match status" value="1"/>
</dbReference>
<dbReference type="SMART" id="SM00724">
    <property type="entry name" value="TLC"/>
    <property type="match status" value="1"/>
</dbReference>
<dbReference type="GO" id="GO:0046513">
    <property type="term" value="P:ceramide biosynthetic process"/>
    <property type="evidence" value="ECO:0007669"/>
    <property type="project" value="InterPro"/>
</dbReference>
<evidence type="ECO:0000313" key="9">
    <source>
        <dbReference type="EMBL" id="TVY62264.1"/>
    </source>
</evidence>
<dbReference type="PANTHER" id="PTHR12560">
    <property type="entry name" value="LONGEVITY ASSURANCE FACTOR 1 LAG1"/>
    <property type="match status" value="1"/>
</dbReference>
<evidence type="ECO:0000259" key="8">
    <source>
        <dbReference type="PROSITE" id="PS50922"/>
    </source>
</evidence>
<name>A0A8T9BU48_9HELO</name>
<dbReference type="PIRSF" id="PIRSF005225">
    <property type="entry name" value="LAG1_LAC1"/>
    <property type="match status" value="1"/>
</dbReference>
<comment type="similarity">
    <text evidence="2">Belongs to the sphingosine N-acyltransferase family.</text>
</comment>
<evidence type="ECO:0000256" key="3">
    <source>
        <dbReference type="ARBA" id="ARBA00022692"/>
    </source>
</evidence>
<feature type="transmembrane region" description="Helical" evidence="7">
    <location>
        <begin position="192"/>
        <end position="212"/>
    </location>
</feature>
<feature type="domain" description="TLC" evidence="8">
    <location>
        <begin position="69"/>
        <end position="307"/>
    </location>
</feature>
<evidence type="ECO:0000256" key="6">
    <source>
        <dbReference type="PROSITE-ProRule" id="PRU00205"/>
    </source>
</evidence>
<dbReference type="PANTHER" id="PTHR12560:SF0">
    <property type="entry name" value="LD18904P"/>
    <property type="match status" value="1"/>
</dbReference>
<dbReference type="AlphaFoldDB" id="A0A8T9BU48"/>
<dbReference type="PROSITE" id="PS50922">
    <property type="entry name" value="TLC"/>
    <property type="match status" value="1"/>
</dbReference>